<name>A0A250F048_CAPSP</name>
<dbReference type="Proteomes" id="UP000217334">
    <property type="component" value="Chromosome"/>
</dbReference>
<dbReference type="RefSeq" id="WP_095900660.1">
    <property type="nucleotide sequence ID" value="NZ_CAJPRX010000058.1"/>
</dbReference>
<reference evidence="2" key="1">
    <citation type="submission" date="2017-06" db="EMBL/GenBank/DDBJ databases">
        <title>Capnocytophaga spp. assemblies.</title>
        <authorList>
            <person name="Gulvik C.A."/>
        </authorList>
    </citation>
    <scope>NUCLEOTIDE SEQUENCE [LARGE SCALE GENOMIC DNA]</scope>
    <source>
        <strain evidence="2">H4486</strain>
    </source>
</reference>
<evidence type="ECO:0000313" key="1">
    <source>
        <dbReference type="EMBL" id="ATA78490.1"/>
    </source>
</evidence>
<dbReference type="EMBL" id="CP022383">
    <property type="protein sequence ID" value="ATA78490.1"/>
    <property type="molecule type" value="Genomic_DNA"/>
</dbReference>
<protein>
    <submittedName>
        <fullName evidence="1">Uncharacterized protein</fullName>
    </submittedName>
</protein>
<gene>
    <name evidence="1" type="ORF">CGC59_01820</name>
</gene>
<dbReference type="AlphaFoldDB" id="A0A250F048"/>
<evidence type="ECO:0000313" key="2">
    <source>
        <dbReference type="Proteomes" id="UP000217334"/>
    </source>
</evidence>
<organism evidence="1 2">
    <name type="scientific">Capnocytophaga sputigena</name>
    <dbReference type="NCBI Taxonomy" id="1019"/>
    <lineage>
        <taxon>Bacteria</taxon>
        <taxon>Pseudomonadati</taxon>
        <taxon>Bacteroidota</taxon>
        <taxon>Flavobacteriia</taxon>
        <taxon>Flavobacteriales</taxon>
        <taxon>Flavobacteriaceae</taxon>
        <taxon>Capnocytophaga</taxon>
    </lineage>
</organism>
<sequence length="124" mass="13655">MVGKFSNTISKVSNNGNNNNNSNSGNNSILRGIPVIEISTPQYVLKKEDIGSMLFISANCELDFSNITDISTFIVYIVSQPPALNVAKFIANNKTIEGITEYSAEQTPLFVVVRDDKVYTKLVF</sequence>
<accession>A0A250F048</accession>
<proteinExistence type="predicted"/>